<evidence type="ECO:0000256" key="1">
    <source>
        <dbReference type="ARBA" id="ARBA00022679"/>
    </source>
</evidence>
<dbReference type="AlphaFoldDB" id="A0A4R2J4V4"/>
<keyword evidence="3" id="KW-1185">Reference proteome</keyword>
<dbReference type="OrthoDB" id="3469983at2"/>
<dbReference type="Gene3D" id="3.40.50.150">
    <property type="entry name" value="Vaccinia Virus protein VP39"/>
    <property type="match status" value="1"/>
</dbReference>
<dbReference type="GO" id="GO:0008168">
    <property type="term" value="F:methyltransferase activity"/>
    <property type="evidence" value="ECO:0007669"/>
    <property type="project" value="UniProtKB-KW"/>
</dbReference>
<name>A0A4R2J4V4_9PSEU</name>
<dbReference type="GO" id="GO:0032259">
    <property type="term" value="P:methylation"/>
    <property type="evidence" value="ECO:0007669"/>
    <property type="project" value="UniProtKB-KW"/>
</dbReference>
<dbReference type="InterPro" id="IPR029063">
    <property type="entry name" value="SAM-dependent_MTases_sf"/>
</dbReference>
<keyword evidence="1 2" id="KW-0808">Transferase</keyword>
<reference evidence="2 3" key="1">
    <citation type="submission" date="2019-03" db="EMBL/GenBank/DDBJ databases">
        <title>Genomic Encyclopedia of Type Strains, Phase IV (KMG-IV): sequencing the most valuable type-strain genomes for metagenomic binning, comparative biology and taxonomic classification.</title>
        <authorList>
            <person name="Goeker M."/>
        </authorList>
    </citation>
    <scope>NUCLEOTIDE SEQUENCE [LARGE SCALE GENOMIC DNA]</scope>
    <source>
        <strain evidence="2 3">DSM 45934</strain>
    </source>
</reference>
<organism evidence="2 3">
    <name type="scientific">Actinocrispum wychmicini</name>
    <dbReference type="NCBI Taxonomy" id="1213861"/>
    <lineage>
        <taxon>Bacteria</taxon>
        <taxon>Bacillati</taxon>
        <taxon>Actinomycetota</taxon>
        <taxon>Actinomycetes</taxon>
        <taxon>Pseudonocardiales</taxon>
        <taxon>Pseudonocardiaceae</taxon>
        <taxon>Actinocrispum</taxon>
    </lineage>
</organism>
<dbReference type="Pfam" id="PF13489">
    <property type="entry name" value="Methyltransf_23"/>
    <property type="match status" value="1"/>
</dbReference>
<keyword evidence="2" id="KW-0489">Methyltransferase</keyword>
<evidence type="ECO:0000313" key="2">
    <source>
        <dbReference type="EMBL" id="TCO52867.1"/>
    </source>
</evidence>
<sequence length="257" mass="27651">MSQWHEFVDTLATTEHERMTLMERVFDPISVRNLDRLGVGPGWRCLEVGAGGGSVARAMAERVGGRNVVATDLSTILLGPLTELGVTVLRHDVLVDEAPGTFDLIHARYVVDHLPDRETAIRRLVSWLKPNGVLLIEAGTTLPELSSRRATKLAMEAGNAALATNLGTDNSWARTLPGPLWAAGLTGCAAEATAPPVIGGSPMATWLRASYQLLGDKILDTGLLGRDDLDAAYASYSDPSFVDYTWLTVSAWGRKTS</sequence>
<accession>A0A4R2J4V4</accession>
<dbReference type="PANTHER" id="PTHR43861:SF3">
    <property type="entry name" value="PUTATIVE (AFU_ORTHOLOGUE AFUA_2G14390)-RELATED"/>
    <property type="match status" value="1"/>
</dbReference>
<proteinExistence type="predicted"/>
<dbReference type="EMBL" id="SLWS01000011">
    <property type="protein sequence ID" value="TCO52867.1"/>
    <property type="molecule type" value="Genomic_DNA"/>
</dbReference>
<dbReference type="RefSeq" id="WP_132123838.1">
    <property type="nucleotide sequence ID" value="NZ_SLWS01000011.1"/>
</dbReference>
<dbReference type="Proteomes" id="UP000295680">
    <property type="component" value="Unassembled WGS sequence"/>
</dbReference>
<comment type="caution">
    <text evidence="2">The sequence shown here is derived from an EMBL/GenBank/DDBJ whole genome shotgun (WGS) entry which is preliminary data.</text>
</comment>
<gene>
    <name evidence="2" type="ORF">EV192_11161</name>
</gene>
<dbReference type="PANTHER" id="PTHR43861">
    <property type="entry name" value="TRANS-ACONITATE 2-METHYLTRANSFERASE-RELATED"/>
    <property type="match status" value="1"/>
</dbReference>
<protein>
    <submittedName>
        <fullName evidence="2">Methyltransferase family protein</fullName>
    </submittedName>
</protein>
<dbReference type="CDD" id="cd02440">
    <property type="entry name" value="AdoMet_MTases"/>
    <property type="match status" value="1"/>
</dbReference>
<evidence type="ECO:0000313" key="3">
    <source>
        <dbReference type="Proteomes" id="UP000295680"/>
    </source>
</evidence>
<dbReference type="SUPFAM" id="SSF53335">
    <property type="entry name" value="S-adenosyl-L-methionine-dependent methyltransferases"/>
    <property type="match status" value="1"/>
</dbReference>